<evidence type="ECO:0000256" key="1">
    <source>
        <dbReference type="ARBA" id="ARBA00006847"/>
    </source>
</evidence>
<dbReference type="InterPro" id="IPR027417">
    <property type="entry name" value="P-loop_NTPase"/>
</dbReference>
<evidence type="ECO:0000256" key="8">
    <source>
        <dbReference type="ARBA" id="ARBA00022840"/>
    </source>
</evidence>
<dbReference type="Pfam" id="PF00270">
    <property type="entry name" value="DEAD"/>
    <property type="match status" value="1"/>
</dbReference>
<evidence type="ECO:0000256" key="3">
    <source>
        <dbReference type="ARBA" id="ARBA00022722"/>
    </source>
</evidence>
<comment type="similarity">
    <text evidence="2">In the central section; belongs to the CRISPR-associated helicase Cas3 family.</text>
</comment>
<evidence type="ECO:0000256" key="5">
    <source>
        <dbReference type="ARBA" id="ARBA00022741"/>
    </source>
</evidence>
<keyword evidence="13" id="KW-1185">Reference proteome</keyword>
<sequence length="827" mass="95052">MRFLARPARGGRSEELLKAHLAAVAQMAERNVLTLPISGREHLAALARLCGLTHDFGKYTTYFQEKLPPLEKKPPRKEYSHHSFVSALLGAFVAKRRHPEDVEAPLLVYLAIHRHHGHLLTPQEVLPRKEDLRDAPAFADFPAGLRRELAAVGAQLEDMRGAHREQIVSEMEELGVPEAQEFLSLTSWWHLLPEMRRSHRRLLREGDPEATRRYWRLLLLFSALIDADKHVSAAAEEKTIPRPIPPRLVEDHVRTLKGGEGPESPAAQRLAGIREEVRKECVRKVEESPIDELYPAILSLTAPTGSGKTLAALETALRLRERIRKETGHLPRVIYALPFVNIIEQNADVIESVLRRWPEFSHDPHGTLLRSHHLARLDGGENEDEAVEDRLLSVEAWEPEVVVTTFVSLFESLLTNRNRPLKRLHNIAGSILILDEVQSIPYEQWRLVRHVLTTLSRDLGCTVIQMTATRPRILPHARELLERPERNFAGLSRTRLVPHRDVRTLEELADFIEDIHSPDRSLLVVLNTIASSVELYRMLKERLGLSSYREYGRERSDASIFYLSTNITPWQRSRRVRLLKRCMRRGAKPLVVSTQVVEAGVDLDFDEVVRDQGPLDSIVQVAGRCNRSGNTPNPSPVHVVFLENENSRPFAEMVYGRVLPLVSHEMLREEVDEPELHALVERYFATLEERKGDDFSIEYIAAVRELEFDRREGEHITISRYRFIQEELATMPVLVEINERAAEAIEHLASLYREKEKNRTRIRRAYRGVAPFTVTPTVNRLRKNFPPQHPEIPEHFYLSFDEVRSNYSTFYDMEAGYKWGEDEAMML</sequence>
<organism evidence="12 13">
    <name type="scientific">Rubrobacter xylanophilus</name>
    <dbReference type="NCBI Taxonomy" id="49319"/>
    <lineage>
        <taxon>Bacteria</taxon>
        <taxon>Bacillati</taxon>
        <taxon>Actinomycetota</taxon>
        <taxon>Rubrobacteria</taxon>
        <taxon>Rubrobacterales</taxon>
        <taxon>Rubrobacteraceae</taxon>
        <taxon>Rubrobacter</taxon>
    </lineage>
</organism>
<feature type="domain" description="HD Cas3-type" evidence="11">
    <location>
        <begin position="10"/>
        <end position="231"/>
    </location>
</feature>
<evidence type="ECO:0000313" key="12">
    <source>
        <dbReference type="EMBL" id="BBL80794.1"/>
    </source>
</evidence>
<dbReference type="InterPro" id="IPR038257">
    <property type="entry name" value="CRISPR-assoc_Cas3_HD_sf"/>
</dbReference>
<dbReference type="OrthoDB" id="9810236at2"/>
<dbReference type="Pfam" id="PF18019">
    <property type="entry name" value="Cas3_HD"/>
    <property type="match status" value="1"/>
</dbReference>
<dbReference type="PANTHER" id="PTHR47963:SF9">
    <property type="entry name" value="CRISPR-ASSOCIATED ENDONUCLEASE_HELICASE CAS3"/>
    <property type="match status" value="1"/>
</dbReference>
<dbReference type="Gene3D" id="3.40.50.300">
    <property type="entry name" value="P-loop containing nucleotide triphosphate hydrolases"/>
    <property type="match status" value="2"/>
</dbReference>
<dbReference type="Pfam" id="PF22590">
    <property type="entry name" value="Cas3-like_C_2"/>
    <property type="match status" value="1"/>
</dbReference>
<dbReference type="InterPro" id="IPR050547">
    <property type="entry name" value="DEAD_box_RNA_helicases"/>
</dbReference>
<dbReference type="PANTHER" id="PTHR47963">
    <property type="entry name" value="DEAD-BOX ATP-DEPENDENT RNA HELICASE 47, MITOCHONDRIAL"/>
    <property type="match status" value="1"/>
</dbReference>
<keyword evidence="7" id="KW-0347">Helicase</keyword>
<dbReference type="InterPro" id="IPR006483">
    <property type="entry name" value="CRISPR-assoc_Cas3_HD"/>
</dbReference>
<keyword evidence="9" id="KW-0051">Antiviral defense</keyword>
<dbReference type="InterPro" id="IPR001650">
    <property type="entry name" value="Helicase_C-like"/>
</dbReference>
<dbReference type="GO" id="GO:0051607">
    <property type="term" value="P:defense response to virus"/>
    <property type="evidence" value="ECO:0007669"/>
    <property type="project" value="UniProtKB-KW"/>
</dbReference>
<dbReference type="SUPFAM" id="SSF52540">
    <property type="entry name" value="P-loop containing nucleoside triphosphate hydrolases"/>
    <property type="match status" value="1"/>
</dbReference>
<dbReference type="PROSITE" id="PS51194">
    <property type="entry name" value="HELICASE_CTER"/>
    <property type="match status" value="1"/>
</dbReference>
<evidence type="ECO:0000259" key="11">
    <source>
        <dbReference type="PROSITE" id="PS51643"/>
    </source>
</evidence>
<evidence type="ECO:0000256" key="9">
    <source>
        <dbReference type="ARBA" id="ARBA00023118"/>
    </source>
</evidence>
<dbReference type="AlphaFoldDB" id="A0A510HLL5"/>
<feature type="domain" description="Helicase C-terminal" evidence="10">
    <location>
        <begin position="504"/>
        <end position="682"/>
    </location>
</feature>
<keyword evidence="4" id="KW-0479">Metal-binding</keyword>
<protein>
    <submittedName>
        <fullName evidence="12">CRISPR-associated helicase/endonuclease Cas3</fullName>
    </submittedName>
</protein>
<dbReference type="SMART" id="SM00490">
    <property type="entry name" value="HELICc"/>
    <property type="match status" value="1"/>
</dbReference>
<dbReference type="Gene3D" id="1.10.3210.30">
    <property type="match status" value="1"/>
</dbReference>
<evidence type="ECO:0000256" key="7">
    <source>
        <dbReference type="ARBA" id="ARBA00022806"/>
    </source>
</evidence>
<dbReference type="GO" id="GO:0016787">
    <property type="term" value="F:hydrolase activity"/>
    <property type="evidence" value="ECO:0007669"/>
    <property type="project" value="UniProtKB-KW"/>
</dbReference>
<dbReference type="InterPro" id="IPR006474">
    <property type="entry name" value="Helicase_Cas3_CRISPR-ass_core"/>
</dbReference>
<keyword evidence="6" id="KW-0378">Hydrolase</keyword>
<dbReference type="NCBIfam" id="TIGR01587">
    <property type="entry name" value="cas3_core"/>
    <property type="match status" value="1"/>
</dbReference>
<dbReference type="SUPFAM" id="SSF109604">
    <property type="entry name" value="HD-domain/PDEase-like"/>
    <property type="match status" value="1"/>
</dbReference>
<dbReference type="CDD" id="cd09641">
    <property type="entry name" value="Cas3''_I"/>
    <property type="match status" value="1"/>
</dbReference>
<comment type="similarity">
    <text evidence="1">In the N-terminal section; belongs to the CRISPR-associated nuclease Cas3-HD family.</text>
</comment>
<dbReference type="NCBIfam" id="TIGR01596">
    <property type="entry name" value="cas3_HD"/>
    <property type="match status" value="1"/>
</dbReference>
<reference evidence="12" key="1">
    <citation type="journal article" date="2019" name="Microbiol. Resour. Announc.">
        <title>Complete Genome Sequence of Rubrobacter xylanophilus Strain AA3-22, Isolated from Arima Onsen in Japan.</title>
        <authorList>
            <person name="Tomariguchi N."/>
            <person name="Miyazaki K."/>
        </authorList>
    </citation>
    <scope>NUCLEOTIDE SEQUENCE [LARGE SCALE GENOMIC DNA]</scope>
    <source>
        <strain evidence="12">AA3-22</strain>
    </source>
</reference>
<dbReference type="GO" id="GO:0005524">
    <property type="term" value="F:ATP binding"/>
    <property type="evidence" value="ECO:0007669"/>
    <property type="project" value="UniProtKB-KW"/>
</dbReference>
<proteinExistence type="inferred from homology"/>
<evidence type="ECO:0000256" key="2">
    <source>
        <dbReference type="ARBA" id="ARBA00009046"/>
    </source>
</evidence>
<dbReference type="InterPro" id="IPR011545">
    <property type="entry name" value="DEAD/DEAH_box_helicase_dom"/>
</dbReference>
<name>A0A510HLL5_9ACTN</name>
<dbReference type="InterPro" id="IPR054712">
    <property type="entry name" value="Cas3-like_dom"/>
</dbReference>
<evidence type="ECO:0000256" key="6">
    <source>
        <dbReference type="ARBA" id="ARBA00022801"/>
    </source>
</evidence>
<dbReference type="Proteomes" id="UP000318065">
    <property type="component" value="Chromosome"/>
</dbReference>
<keyword evidence="3" id="KW-0540">Nuclease</keyword>
<evidence type="ECO:0000259" key="10">
    <source>
        <dbReference type="PROSITE" id="PS51194"/>
    </source>
</evidence>
<accession>A0A510HLL5</accession>
<gene>
    <name evidence="12" type="ORF">RxyAA322_26480</name>
</gene>
<dbReference type="GO" id="GO:0003724">
    <property type="term" value="F:RNA helicase activity"/>
    <property type="evidence" value="ECO:0007669"/>
    <property type="project" value="TreeGrafter"/>
</dbReference>
<dbReference type="GO" id="GO:0046872">
    <property type="term" value="F:metal ion binding"/>
    <property type="evidence" value="ECO:0007669"/>
    <property type="project" value="UniProtKB-KW"/>
</dbReference>
<keyword evidence="12" id="KW-0255">Endonuclease</keyword>
<evidence type="ECO:0000313" key="13">
    <source>
        <dbReference type="Proteomes" id="UP000318065"/>
    </source>
</evidence>
<dbReference type="GO" id="GO:0004519">
    <property type="term" value="F:endonuclease activity"/>
    <property type="evidence" value="ECO:0007669"/>
    <property type="project" value="UniProtKB-KW"/>
</dbReference>
<dbReference type="PROSITE" id="PS51643">
    <property type="entry name" value="HD_CAS3"/>
    <property type="match status" value="1"/>
</dbReference>
<dbReference type="RefSeq" id="WP_143528764.1">
    <property type="nucleotide sequence ID" value="NZ_AP019791.1"/>
</dbReference>
<keyword evidence="8" id="KW-0067">ATP-binding</keyword>
<evidence type="ECO:0000256" key="4">
    <source>
        <dbReference type="ARBA" id="ARBA00022723"/>
    </source>
</evidence>
<dbReference type="GO" id="GO:0003723">
    <property type="term" value="F:RNA binding"/>
    <property type="evidence" value="ECO:0007669"/>
    <property type="project" value="TreeGrafter"/>
</dbReference>
<dbReference type="EMBL" id="AP019791">
    <property type="protein sequence ID" value="BBL80794.1"/>
    <property type="molecule type" value="Genomic_DNA"/>
</dbReference>
<dbReference type="CDD" id="cd17930">
    <property type="entry name" value="DEXHc_cas3"/>
    <property type="match status" value="1"/>
</dbReference>
<keyword evidence="5" id="KW-0547">Nucleotide-binding</keyword>